<feature type="transmembrane region" description="Helical" evidence="10">
    <location>
        <begin position="6"/>
        <end position="24"/>
    </location>
</feature>
<evidence type="ECO:0000256" key="4">
    <source>
        <dbReference type="ARBA" id="ARBA00022989"/>
    </source>
</evidence>
<dbReference type="NCBIfam" id="TIGR00494">
    <property type="entry name" value="crcB"/>
    <property type="match status" value="1"/>
</dbReference>
<dbReference type="PANTHER" id="PTHR28259">
    <property type="entry name" value="FLUORIDE EXPORT PROTEIN 1-RELATED"/>
    <property type="match status" value="1"/>
</dbReference>
<dbReference type="PATRIC" id="fig|471514.4.peg.2361"/>
<evidence type="ECO:0000256" key="3">
    <source>
        <dbReference type="ARBA" id="ARBA00022692"/>
    </source>
</evidence>
<keyword evidence="3 10" id="KW-0812">Transmembrane</keyword>
<dbReference type="GO" id="GO:0140114">
    <property type="term" value="P:cellular detoxification of fluoride"/>
    <property type="evidence" value="ECO:0007669"/>
    <property type="project" value="UniProtKB-UniRule"/>
</dbReference>
<dbReference type="OrthoDB" id="9815830at2"/>
<keyword evidence="10" id="KW-0915">Sodium</keyword>
<dbReference type="GO" id="GO:0062054">
    <property type="term" value="F:fluoride channel activity"/>
    <property type="evidence" value="ECO:0007669"/>
    <property type="project" value="UniProtKB-UniRule"/>
</dbReference>
<evidence type="ECO:0000256" key="2">
    <source>
        <dbReference type="ARBA" id="ARBA00022475"/>
    </source>
</evidence>
<keyword evidence="2 10" id="KW-1003">Cell membrane</keyword>
<reference evidence="11 12" key="1">
    <citation type="submission" date="2015-09" db="EMBL/GenBank/DDBJ databases">
        <title>Draft genome sequence of Alicyclobacillus ferrooxydans DSM 22381.</title>
        <authorList>
            <person name="Hemp J."/>
        </authorList>
    </citation>
    <scope>NUCLEOTIDE SEQUENCE [LARGE SCALE GENOMIC DNA]</scope>
    <source>
        <strain evidence="11 12">TC-34</strain>
    </source>
</reference>
<dbReference type="Pfam" id="PF02537">
    <property type="entry name" value="CRCB"/>
    <property type="match status" value="1"/>
</dbReference>
<dbReference type="AlphaFoldDB" id="A0A0P9E9F5"/>
<comment type="subcellular location">
    <subcellularLocation>
        <location evidence="1 10">Cell membrane</location>
        <topology evidence="1 10">Multi-pass membrane protein</topology>
    </subcellularLocation>
</comment>
<evidence type="ECO:0000313" key="12">
    <source>
        <dbReference type="Proteomes" id="UP000050482"/>
    </source>
</evidence>
<dbReference type="HAMAP" id="MF_00454">
    <property type="entry name" value="FluC"/>
    <property type="match status" value="1"/>
</dbReference>
<feature type="binding site" evidence="10">
    <location>
        <position position="83"/>
    </location>
    <ligand>
        <name>Na(+)</name>
        <dbReference type="ChEBI" id="CHEBI:29101"/>
        <note>structural</note>
    </ligand>
</feature>
<dbReference type="Proteomes" id="UP000050482">
    <property type="component" value="Unassembled WGS sequence"/>
</dbReference>
<keyword evidence="10" id="KW-0406">Ion transport</keyword>
<evidence type="ECO:0000256" key="7">
    <source>
        <dbReference type="ARBA" id="ARBA00035120"/>
    </source>
</evidence>
<keyword evidence="6 10" id="KW-0407">Ion channel</keyword>
<organism evidence="11 12">
    <name type="scientific">Alicyclobacillus ferrooxydans</name>
    <dbReference type="NCBI Taxonomy" id="471514"/>
    <lineage>
        <taxon>Bacteria</taxon>
        <taxon>Bacillati</taxon>
        <taxon>Bacillota</taxon>
        <taxon>Bacilli</taxon>
        <taxon>Bacillales</taxon>
        <taxon>Alicyclobacillaceae</taxon>
        <taxon>Alicyclobacillus</taxon>
    </lineage>
</organism>
<dbReference type="EMBL" id="LJCO01000108">
    <property type="protein sequence ID" value="KPV39008.1"/>
    <property type="molecule type" value="Genomic_DNA"/>
</dbReference>
<gene>
    <name evidence="10" type="primary">fluC</name>
    <name evidence="10" type="synonym">crcB</name>
    <name evidence="11" type="ORF">AN477_23525</name>
</gene>
<keyword evidence="12" id="KW-1185">Reference proteome</keyword>
<protein>
    <recommendedName>
        <fullName evidence="10">Fluoride-specific ion channel FluC</fullName>
    </recommendedName>
</protein>
<dbReference type="GO" id="GO:0005886">
    <property type="term" value="C:plasma membrane"/>
    <property type="evidence" value="ECO:0007669"/>
    <property type="project" value="UniProtKB-SubCell"/>
</dbReference>
<dbReference type="PANTHER" id="PTHR28259:SF1">
    <property type="entry name" value="FLUORIDE EXPORT PROTEIN 1-RELATED"/>
    <property type="match status" value="1"/>
</dbReference>
<comment type="caution">
    <text evidence="11">The sequence shown here is derived from an EMBL/GenBank/DDBJ whole genome shotgun (WGS) entry which is preliminary data.</text>
</comment>
<dbReference type="STRING" id="471514.AN477_23525"/>
<comment type="activity regulation">
    <text evidence="10">Na(+) is not transported, but it plays an essential structural role and its presence is essential for fluoride channel function.</text>
</comment>
<comment type="similarity">
    <text evidence="7 10">Belongs to the fluoride channel Fluc/FEX (TC 1.A.43) family.</text>
</comment>
<feature type="transmembrane region" description="Helical" evidence="10">
    <location>
        <begin position="62"/>
        <end position="83"/>
    </location>
</feature>
<keyword evidence="5 10" id="KW-0472">Membrane</keyword>
<dbReference type="GO" id="GO:0046872">
    <property type="term" value="F:metal ion binding"/>
    <property type="evidence" value="ECO:0007669"/>
    <property type="project" value="UniProtKB-KW"/>
</dbReference>
<evidence type="ECO:0000313" key="11">
    <source>
        <dbReference type="EMBL" id="KPV39008.1"/>
    </source>
</evidence>
<sequence>MTYNASWILVGLGGSLGAAARYLVGRWAELRYSFFRFPIGTLLVNVTGSFLLGLITRSAGLLLPHYALMLSLFLGVGFCGAYTTFSTFSYETITLIRQHRRTTAVIYVAASLLIGFAASGLGLYGLPHM</sequence>
<evidence type="ECO:0000256" key="8">
    <source>
        <dbReference type="ARBA" id="ARBA00035585"/>
    </source>
</evidence>
<keyword evidence="10" id="KW-0479">Metal-binding</keyword>
<feature type="transmembrane region" description="Helical" evidence="10">
    <location>
        <begin position="104"/>
        <end position="126"/>
    </location>
</feature>
<proteinExistence type="inferred from homology"/>
<keyword evidence="4 10" id="KW-1133">Transmembrane helix</keyword>
<comment type="function">
    <text evidence="9 10">Fluoride-specific ion channel. Important for reducing fluoride concentration in the cell, thus reducing its toxicity.</text>
</comment>
<feature type="transmembrane region" description="Helical" evidence="10">
    <location>
        <begin position="36"/>
        <end position="56"/>
    </location>
</feature>
<evidence type="ECO:0000256" key="5">
    <source>
        <dbReference type="ARBA" id="ARBA00023136"/>
    </source>
</evidence>
<evidence type="ECO:0000256" key="1">
    <source>
        <dbReference type="ARBA" id="ARBA00004651"/>
    </source>
</evidence>
<comment type="catalytic activity">
    <reaction evidence="8">
        <text>fluoride(in) = fluoride(out)</text>
        <dbReference type="Rhea" id="RHEA:76159"/>
        <dbReference type="ChEBI" id="CHEBI:17051"/>
    </reaction>
    <physiologicalReaction direction="left-to-right" evidence="8">
        <dbReference type="Rhea" id="RHEA:76160"/>
    </physiologicalReaction>
</comment>
<evidence type="ECO:0000256" key="6">
    <source>
        <dbReference type="ARBA" id="ARBA00023303"/>
    </source>
</evidence>
<evidence type="ECO:0000256" key="9">
    <source>
        <dbReference type="ARBA" id="ARBA00049940"/>
    </source>
</evidence>
<evidence type="ECO:0000256" key="10">
    <source>
        <dbReference type="HAMAP-Rule" id="MF_00454"/>
    </source>
</evidence>
<keyword evidence="10" id="KW-0813">Transport</keyword>
<accession>A0A0P9E9F5</accession>
<feature type="binding site" evidence="10">
    <location>
        <position position="80"/>
    </location>
    <ligand>
        <name>Na(+)</name>
        <dbReference type="ChEBI" id="CHEBI:29101"/>
        <note>structural</note>
    </ligand>
</feature>
<dbReference type="InterPro" id="IPR003691">
    <property type="entry name" value="FluC"/>
</dbReference>
<name>A0A0P9E9F5_9BACL</name>